<dbReference type="InterPro" id="IPR013057">
    <property type="entry name" value="AA_transpt_TM"/>
</dbReference>
<comment type="caution">
    <text evidence="8">The sequence shown here is derived from an EMBL/GenBank/DDBJ whole genome shotgun (WGS) entry which is preliminary data.</text>
</comment>
<dbReference type="AlphaFoldDB" id="A0A1E5UXG6"/>
<keyword evidence="5 6" id="KW-0472">Membrane</keyword>
<evidence type="ECO:0000256" key="5">
    <source>
        <dbReference type="ARBA" id="ARBA00023136"/>
    </source>
</evidence>
<gene>
    <name evidence="8" type="ORF">BAE44_0021417</name>
</gene>
<comment type="subcellular location">
    <subcellularLocation>
        <location evidence="1">Membrane</location>
    </subcellularLocation>
</comment>
<feature type="transmembrane region" description="Helical" evidence="6">
    <location>
        <begin position="77"/>
        <end position="99"/>
    </location>
</feature>
<evidence type="ECO:0000256" key="4">
    <source>
        <dbReference type="ARBA" id="ARBA00022989"/>
    </source>
</evidence>
<dbReference type="STRING" id="888268.A0A1E5UXG6"/>
<organism evidence="8 9">
    <name type="scientific">Dichanthelium oligosanthes</name>
    <dbReference type="NCBI Taxonomy" id="888268"/>
    <lineage>
        <taxon>Eukaryota</taxon>
        <taxon>Viridiplantae</taxon>
        <taxon>Streptophyta</taxon>
        <taxon>Embryophyta</taxon>
        <taxon>Tracheophyta</taxon>
        <taxon>Spermatophyta</taxon>
        <taxon>Magnoliopsida</taxon>
        <taxon>Liliopsida</taxon>
        <taxon>Poales</taxon>
        <taxon>Poaceae</taxon>
        <taxon>PACMAD clade</taxon>
        <taxon>Panicoideae</taxon>
        <taxon>Panicodae</taxon>
        <taxon>Paniceae</taxon>
        <taxon>Dichantheliinae</taxon>
        <taxon>Dichanthelium</taxon>
    </lineage>
</organism>
<keyword evidence="9" id="KW-1185">Reference proteome</keyword>
<keyword evidence="4 6" id="KW-1133">Transmembrane helix</keyword>
<sequence length="100" mass="10749">MGALAYLAAGGALASVAFIAAVLWVAVFCGVGFEQTNRLVHWPGTPSAMSLYSFCFSRHAAFPTIYSGMRDKKMFPMVLFISFAARTLSYGLHGFMGVIA</sequence>
<dbReference type="OrthoDB" id="655540at2759"/>
<protein>
    <recommendedName>
        <fullName evidence="7">Amino acid transporter transmembrane domain-containing protein</fullName>
    </recommendedName>
</protein>
<dbReference type="EMBL" id="LWDX02059572">
    <property type="protein sequence ID" value="OEL17561.1"/>
    <property type="molecule type" value="Genomic_DNA"/>
</dbReference>
<evidence type="ECO:0000256" key="6">
    <source>
        <dbReference type="SAM" id="Phobius"/>
    </source>
</evidence>
<dbReference type="GO" id="GO:0016020">
    <property type="term" value="C:membrane"/>
    <property type="evidence" value="ECO:0007669"/>
    <property type="project" value="UniProtKB-SubCell"/>
</dbReference>
<evidence type="ECO:0000256" key="3">
    <source>
        <dbReference type="ARBA" id="ARBA00022970"/>
    </source>
</evidence>
<evidence type="ECO:0000256" key="2">
    <source>
        <dbReference type="ARBA" id="ARBA00022692"/>
    </source>
</evidence>
<keyword evidence="2 6" id="KW-0812">Transmembrane</keyword>
<dbReference type="Proteomes" id="UP000095767">
    <property type="component" value="Unassembled WGS sequence"/>
</dbReference>
<keyword evidence="3" id="KW-0029">Amino-acid transport</keyword>
<evidence type="ECO:0000259" key="7">
    <source>
        <dbReference type="Pfam" id="PF01490"/>
    </source>
</evidence>
<feature type="transmembrane region" description="Helical" evidence="6">
    <location>
        <begin position="6"/>
        <end position="33"/>
    </location>
</feature>
<reference evidence="8 9" key="1">
    <citation type="submission" date="2016-09" db="EMBL/GenBank/DDBJ databases">
        <title>The draft genome of Dichanthelium oligosanthes: A C3 panicoid grass species.</title>
        <authorList>
            <person name="Studer A.J."/>
            <person name="Schnable J.C."/>
            <person name="Brutnell T.P."/>
        </authorList>
    </citation>
    <scope>NUCLEOTIDE SEQUENCE [LARGE SCALE GENOMIC DNA]</scope>
    <source>
        <strain evidence="9">cv. Kellogg 1175</strain>
        <tissue evidence="8">Leaf</tissue>
    </source>
</reference>
<proteinExistence type="predicted"/>
<name>A0A1E5UXG6_9POAL</name>
<feature type="domain" description="Amino acid transporter transmembrane" evidence="7">
    <location>
        <begin position="8"/>
        <end position="97"/>
    </location>
</feature>
<evidence type="ECO:0000313" key="8">
    <source>
        <dbReference type="EMBL" id="OEL17561.1"/>
    </source>
</evidence>
<accession>A0A1E5UXG6</accession>
<dbReference type="Pfam" id="PF01490">
    <property type="entry name" value="Aa_trans"/>
    <property type="match status" value="1"/>
</dbReference>
<evidence type="ECO:0000313" key="9">
    <source>
        <dbReference type="Proteomes" id="UP000095767"/>
    </source>
</evidence>
<keyword evidence="3" id="KW-0813">Transport</keyword>
<dbReference type="GO" id="GO:0006865">
    <property type="term" value="P:amino acid transport"/>
    <property type="evidence" value="ECO:0007669"/>
    <property type="project" value="UniProtKB-KW"/>
</dbReference>
<evidence type="ECO:0000256" key="1">
    <source>
        <dbReference type="ARBA" id="ARBA00004370"/>
    </source>
</evidence>